<evidence type="ECO:0000256" key="3">
    <source>
        <dbReference type="SAM" id="MobiDB-lite"/>
    </source>
</evidence>
<dbReference type="eggNOG" id="COG3119">
    <property type="taxonomic scope" value="Bacteria"/>
</dbReference>
<sequence>MQIILYFTKNSLIVVNSLNEWRNVILNKPNILLIMTDQLRGDCLGFAGHPDVKTPYLDTLASRGVSFDNAYSSCPSCIAARAALHTGMAQEHHRRTGYEDNIPWEYPNTMAGELSKAGYYCQCVGKMHVHPLRNYLGFHNVELHDGYLHSARYTNVPWQESQKNADDYFHWLKQEKGIDTDVTDTGLECNSWVARPWIYEEKYHPTNWVTDRSIDFLRRKDPQKPFFLMASYLRPHPPFDAPSYYFDLYNKKELTPPAVGDWETTEELQAMGRVFDSKCGPSDAVLIREAQIGYYACITHLDHQIGRLIQALVEYGVYDNTLILFTSDHGEELCDHHMFRKSRPYQGSIRIPMIVSGNDKFLSGMKQGTVSHSVVELRDVMPTLLDFVNADIPDSVDGKSMLPLVTNPDEKLRDVLHGEHSYGPYSNHWLVSSYDKFIWYSETGTEQYFRISEDPKELHDEISNPAYQKRIEQLRRTLIETLKDRPEGFSDGTQLITGCPYPPYMPDKAQKEGK</sequence>
<evidence type="ECO:0000313" key="6">
    <source>
        <dbReference type="Proteomes" id="UP000003755"/>
    </source>
</evidence>
<evidence type="ECO:0000256" key="2">
    <source>
        <dbReference type="ARBA" id="ARBA00022801"/>
    </source>
</evidence>
<keyword evidence="6" id="KW-1185">Reference proteome</keyword>
<keyword evidence="2 5" id="KW-0378">Hydrolase</keyword>
<dbReference type="EC" id="3.1.6.-" evidence="5"/>
<gene>
    <name evidence="5" type="ORF">BLAHAN_04283</name>
</gene>
<name>C9L4I6_BLAHA</name>
<protein>
    <submittedName>
        <fullName evidence="5">Arylsulfatase</fullName>
        <ecNumber evidence="5">3.1.6.-</ecNumber>
    </submittedName>
</protein>
<dbReference type="GO" id="GO:0046872">
    <property type="term" value="F:metal ion binding"/>
    <property type="evidence" value="ECO:0007669"/>
    <property type="project" value="UniProtKB-KW"/>
</dbReference>
<dbReference type="HOGENOM" id="CLU_006332_9_2_9"/>
<comment type="caution">
    <text evidence="5">The sequence shown here is derived from an EMBL/GenBank/DDBJ whole genome shotgun (WGS) entry which is preliminary data.</text>
</comment>
<proteinExistence type="predicted"/>
<dbReference type="Proteomes" id="UP000003755">
    <property type="component" value="Unassembled WGS sequence"/>
</dbReference>
<dbReference type="InterPro" id="IPR000917">
    <property type="entry name" value="Sulfatase_N"/>
</dbReference>
<feature type="domain" description="Sulfatase N-terminal" evidence="4">
    <location>
        <begin position="29"/>
        <end position="388"/>
    </location>
</feature>
<dbReference type="Pfam" id="PF00884">
    <property type="entry name" value="Sulfatase"/>
    <property type="match status" value="1"/>
</dbReference>
<dbReference type="AlphaFoldDB" id="C9L4I6"/>
<feature type="region of interest" description="Disordered" evidence="3">
    <location>
        <begin position="489"/>
        <end position="514"/>
    </location>
</feature>
<accession>C9L4I6</accession>
<dbReference type="GO" id="GO:0008484">
    <property type="term" value="F:sulfuric ester hydrolase activity"/>
    <property type="evidence" value="ECO:0007669"/>
    <property type="project" value="TreeGrafter"/>
</dbReference>
<evidence type="ECO:0000313" key="5">
    <source>
        <dbReference type="EMBL" id="EEX22998.1"/>
    </source>
</evidence>
<evidence type="ECO:0000259" key="4">
    <source>
        <dbReference type="Pfam" id="PF00884"/>
    </source>
</evidence>
<dbReference type="InterPro" id="IPR017850">
    <property type="entry name" value="Alkaline_phosphatase_core_sf"/>
</dbReference>
<dbReference type="STRING" id="537007.BLAHAN_04283"/>
<dbReference type="PANTHER" id="PTHR45953">
    <property type="entry name" value="IDURONATE 2-SULFATASE"/>
    <property type="match status" value="1"/>
</dbReference>
<reference evidence="5" key="1">
    <citation type="submission" date="2009-09" db="EMBL/GenBank/DDBJ databases">
        <authorList>
            <person name="Weinstock G."/>
            <person name="Sodergren E."/>
            <person name="Clifton S."/>
            <person name="Fulton L."/>
            <person name="Fulton B."/>
            <person name="Courtney L."/>
            <person name="Fronick C."/>
            <person name="Harrison M."/>
            <person name="Strong C."/>
            <person name="Farmer C."/>
            <person name="Delahaunty K."/>
            <person name="Markovic C."/>
            <person name="Hall O."/>
            <person name="Minx P."/>
            <person name="Tomlinson C."/>
            <person name="Mitreva M."/>
            <person name="Nelson J."/>
            <person name="Hou S."/>
            <person name="Wollam A."/>
            <person name="Pepin K.H."/>
            <person name="Johnson M."/>
            <person name="Bhonagiri V."/>
            <person name="Nash W.E."/>
            <person name="Warren W."/>
            <person name="Chinwalla A."/>
            <person name="Mardis E.R."/>
            <person name="Wilson R.K."/>
        </authorList>
    </citation>
    <scope>NUCLEOTIDE SEQUENCE [LARGE SCALE GENOMIC DNA]</scope>
    <source>
        <strain evidence="5">DSM 20583</strain>
    </source>
</reference>
<dbReference type="SUPFAM" id="SSF53649">
    <property type="entry name" value="Alkaline phosphatase-like"/>
    <property type="match status" value="1"/>
</dbReference>
<dbReference type="Gene3D" id="3.40.720.10">
    <property type="entry name" value="Alkaline Phosphatase, subunit A"/>
    <property type="match status" value="1"/>
</dbReference>
<dbReference type="GO" id="GO:0005737">
    <property type="term" value="C:cytoplasm"/>
    <property type="evidence" value="ECO:0007669"/>
    <property type="project" value="TreeGrafter"/>
</dbReference>
<organism evidence="5 6">
    <name type="scientific">Blautia hansenii DSM 20583</name>
    <dbReference type="NCBI Taxonomy" id="537007"/>
    <lineage>
        <taxon>Bacteria</taxon>
        <taxon>Bacillati</taxon>
        <taxon>Bacillota</taxon>
        <taxon>Clostridia</taxon>
        <taxon>Lachnospirales</taxon>
        <taxon>Lachnospiraceae</taxon>
        <taxon>Blautia</taxon>
    </lineage>
</organism>
<evidence type="ECO:0000256" key="1">
    <source>
        <dbReference type="ARBA" id="ARBA00022723"/>
    </source>
</evidence>
<dbReference type="CDD" id="cd16022">
    <property type="entry name" value="sulfatase_like"/>
    <property type="match status" value="1"/>
</dbReference>
<dbReference type="EMBL" id="ABYU02000009">
    <property type="protein sequence ID" value="EEX22998.1"/>
    <property type="molecule type" value="Genomic_DNA"/>
</dbReference>
<dbReference type="NCBIfam" id="NF010322">
    <property type="entry name" value="PRK13759.1"/>
    <property type="match status" value="1"/>
</dbReference>
<dbReference type="PANTHER" id="PTHR45953:SF1">
    <property type="entry name" value="IDURONATE 2-SULFATASE"/>
    <property type="match status" value="1"/>
</dbReference>
<keyword evidence="1" id="KW-0479">Metal-binding</keyword>